<evidence type="ECO:0000256" key="1">
    <source>
        <dbReference type="ARBA" id="ARBA00022574"/>
    </source>
</evidence>
<evidence type="ECO:0000256" key="2">
    <source>
        <dbReference type="ARBA" id="ARBA00022737"/>
    </source>
</evidence>
<dbReference type="SUPFAM" id="SSF50978">
    <property type="entry name" value="WD40 repeat-like"/>
    <property type="match status" value="1"/>
</dbReference>
<protein>
    <submittedName>
        <fullName evidence="7">SCF ubiquitin ligase complex subunit cdc4</fullName>
    </submittedName>
</protein>
<dbReference type="InterPro" id="IPR051075">
    <property type="entry name" value="SCF_subunit_WD-repeat"/>
</dbReference>
<evidence type="ECO:0000256" key="3">
    <source>
        <dbReference type="ARBA" id="ARBA00022786"/>
    </source>
</evidence>
<dbReference type="Gene3D" id="1.20.1280.50">
    <property type="match status" value="1"/>
</dbReference>
<feature type="region of interest" description="Disordered" evidence="5">
    <location>
        <begin position="1"/>
        <end position="32"/>
    </location>
</feature>
<accession>A0A9W8IG02</accession>
<feature type="region of interest" description="Disordered" evidence="5">
    <location>
        <begin position="148"/>
        <end position="210"/>
    </location>
</feature>
<feature type="repeat" description="WD" evidence="4">
    <location>
        <begin position="722"/>
        <end position="752"/>
    </location>
</feature>
<dbReference type="InterPro" id="IPR019775">
    <property type="entry name" value="WD40_repeat_CS"/>
</dbReference>
<dbReference type="SMART" id="SM00320">
    <property type="entry name" value="WD40"/>
    <property type="match status" value="6"/>
</dbReference>
<dbReference type="SUPFAM" id="SSF81383">
    <property type="entry name" value="F-box domain"/>
    <property type="match status" value="1"/>
</dbReference>
<dbReference type="PANTHER" id="PTHR19872:SF9">
    <property type="entry name" value="UBIQUITIN-BINDING SDF UBIQUITIN LIGASE COMPLEX SUBUNIT"/>
    <property type="match status" value="1"/>
</dbReference>
<feature type="region of interest" description="Disordered" evidence="5">
    <location>
        <begin position="616"/>
        <end position="635"/>
    </location>
</feature>
<dbReference type="InterPro" id="IPR001680">
    <property type="entry name" value="WD40_rpt"/>
</dbReference>
<dbReference type="AlphaFoldDB" id="A0A9W8IG02"/>
<evidence type="ECO:0000256" key="5">
    <source>
        <dbReference type="SAM" id="MobiDB-lite"/>
    </source>
</evidence>
<feature type="compositionally biased region" description="Low complexity" evidence="5">
    <location>
        <begin position="194"/>
        <end position="210"/>
    </location>
</feature>
<evidence type="ECO:0000256" key="4">
    <source>
        <dbReference type="PROSITE-ProRule" id="PRU00221"/>
    </source>
</evidence>
<dbReference type="PROSITE" id="PS50294">
    <property type="entry name" value="WD_REPEATS_REGION"/>
    <property type="match status" value="4"/>
</dbReference>
<reference evidence="7" key="1">
    <citation type="submission" date="2022-07" db="EMBL/GenBank/DDBJ databases">
        <title>Phylogenomic reconstructions and comparative analyses of Kickxellomycotina fungi.</title>
        <authorList>
            <person name="Reynolds N.K."/>
            <person name="Stajich J.E."/>
            <person name="Barry K."/>
            <person name="Grigoriev I.V."/>
            <person name="Crous P."/>
            <person name="Smith M.E."/>
        </authorList>
    </citation>
    <scope>NUCLEOTIDE SEQUENCE</scope>
    <source>
        <strain evidence="7">RSA 476</strain>
    </source>
</reference>
<keyword evidence="2" id="KW-0677">Repeat</keyword>
<feature type="repeat" description="WD" evidence="4">
    <location>
        <begin position="452"/>
        <end position="491"/>
    </location>
</feature>
<dbReference type="GO" id="GO:0016874">
    <property type="term" value="F:ligase activity"/>
    <property type="evidence" value="ECO:0007669"/>
    <property type="project" value="UniProtKB-KW"/>
</dbReference>
<keyword evidence="1 4" id="KW-0853">WD repeat</keyword>
<feature type="repeat" description="WD" evidence="4">
    <location>
        <begin position="522"/>
        <end position="553"/>
    </location>
</feature>
<comment type="caution">
    <text evidence="7">The sequence shown here is derived from an EMBL/GenBank/DDBJ whole genome shotgun (WGS) entry which is preliminary data.</text>
</comment>
<name>A0A9W8IG02_9FUNG</name>
<dbReference type="EMBL" id="JANBUY010000297">
    <property type="protein sequence ID" value="KAJ2860438.1"/>
    <property type="molecule type" value="Genomic_DNA"/>
</dbReference>
<organism evidence="7 8">
    <name type="scientific">Coemansia aciculifera</name>
    <dbReference type="NCBI Taxonomy" id="417176"/>
    <lineage>
        <taxon>Eukaryota</taxon>
        <taxon>Fungi</taxon>
        <taxon>Fungi incertae sedis</taxon>
        <taxon>Zoopagomycota</taxon>
        <taxon>Kickxellomycotina</taxon>
        <taxon>Kickxellomycetes</taxon>
        <taxon>Kickxellales</taxon>
        <taxon>Kickxellaceae</taxon>
        <taxon>Coemansia</taxon>
    </lineage>
</organism>
<dbReference type="PANTHER" id="PTHR19872">
    <property type="entry name" value="UBIQUITIN LIGASE SPECIFICITY FACTOR/HREP PROTEIN"/>
    <property type="match status" value="1"/>
</dbReference>
<dbReference type="SMART" id="SM00256">
    <property type="entry name" value="FBOX"/>
    <property type="match status" value="1"/>
</dbReference>
<keyword evidence="3" id="KW-0833">Ubl conjugation pathway</keyword>
<dbReference type="InterPro" id="IPR015943">
    <property type="entry name" value="WD40/YVTN_repeat-like_dom_sf"/>
</dbReference>
<evidence type="ECO:0000313" key="8">
    <source>
        <dbReference type="Proteomes" id="UP001140074"/>
    </source>
</evidence>
<dbReference type="InterPro" id="IPR036322">
    <property type="entry name" value="WD40_repeat_dom_sf"/>
</dbReference>
<dbReference type="PROSITE" id="PS50181">
    <property type="entry name" value="FBOX"/>
    <property type="match status" value="1"/>
</dbReference>
<feature type="domain" description="F-box" evidence="6">
    <location>
        <begin position="268"/>
        <end position="315"/>
    </location>
</feature>
<gene>
    <name evidence="7" type="primary">CDC4</name>
    <name evidence="7" type="ORF">GGH94_005515</name>
</gene>
<dbReference type="InterPro" id="IPR036047">
    <property type="entry name" value="F-box-like_dom_sf"/>
</dbReference>
<feature type="repeat" description="WD" evidence="4">
    <location>
        <begin position="640"/>
        <end position="679"/>
    </location>
</feature>
<dbReference type="Pfam" id="PF12937">
    <property type="entry name" value="F-box-like"/>
    <property type="match status" value="1"/>
</dbReference>
<dbReference type="Pfam" id="PF00400">
    <property type="entry name" value="WD40"/>
    <property type="match status" value="6"/>
</dbReference>
<sequence length="961" mass="104870">MEFRLSDPHQQAAGPAHPPSPMEAADDGSAGNELFTFNTARDMPQLSAKTVTTTTVTTTTVTTYPPVNLPRIDATRLAPEMYPLAHVAAPPALEQFAVEMDGQQLYISQQQQQQQHGGECQNEDILAGISGEDMPRAMTPLYTHDDARQMQEQRHHTRHRRSSSPPSDAHRRTGRGSPELRKRTPSDDNDSSESRVPLPSPLLSPQTHAARASSGSGLAAMYSLPALISTYDQLPGPVQAYLLFQLLRRTPRPTLQFAAQIVLPVLHRDFIGALPTEVAHHVLRFMDARTLCRSACVSKRWRAVADGSRAVWRARLADARYVPEPTRAHPLCLPHFGLGPAPPTQGLTRLSPDDLSVTHLAPRPATAASVAEARDLLVTSPPEGNPFKALYARGYKLDRNWAEGRCRQQSFACPEGAVATCVEWTGTHVVVGLDTKDIFVFELATGTMVRRLVGHEGGVWALAVVGNTVVSGSTDRTVRVWDLEDGRCTHVFLGHGSTIRCLQILLPTDVRTPVERARGAPVRYEPSEPLVVTGSRDTTLRVWKLPSPKLDKPFPLRRAAPSAEAESMAVDDDDDDVVVVDNDAAIIEEDANYRAIREARRTELPDSITAARIHLRQRQRQAAPTTPQPPRSNPYLQHTLAGHSDSVRTVTGFGNMVVSGSYDNSVRVWDVATGTLRHQLDGHTSKVYALELDTDMHLIFSGSMDGTIRVWDWDSGVCLRILRGHMTLVGLLALDHSALVSAGADQTLRIWDHPLKGSAGCAQDSVQPPMRPRPFSNIAGDVVPATTAAPAANPFQHLHNVGPNAVLANHIAAAAAAAAAATANQAQQQPGVTAAAAQAAAANLQQINVLQQLQMQQRGHDQLLHQQLNNPGHMGMDLLRTDRAVLRGHTSAITCFQHDGTKIVSGADNTVKLWDVRTGLFVRDLLSNLTSVWQVRFDSKRCVAAVNRNEVTYFDILDFDI</sequence>
<dbReference type="Gene3D" id="2.130.10.10">
    <property type="entry name" value="YVTN repeat-like/Quinoprotein amine dehydrogenase"/>
    <property type="match status" value="2"/>
</dbReference>
<feature type="repeat" description="WD" evidence="4">
    <location>
        <begin position="680"/>
        <end position="721"/>
    </location>
</feature>
<keyword evidence="8" id="KW-1185">Reference proteome</keyword>
<dbReference type="PRINTS" id="PR00320">
    <property type="entry name" value="GPROTEINBRPT"/>
</dbReference>
<proteinExistence type="predicted"/>
<dbReference type="InterPro" id="IPR001810">
    <property type="entry name" value="F-box_dom"/>
</dbReference>
<evidence type="ECO:0000259" key="6">
    <source>
        <dbReference type="PROSITE" id="PS50181"/>
    </source>
</evidence>
<dbReference type="PROSITE" id="PS50082">
    <property type="entry name" value="WD_REPEATS_2"/>
    <property type="match status" value="6"/>
</dbReference>
<dbReference type="PROSITE" id="PS00678">
    <property type="entry name" value="WD_REPEATS_1"/>
    <property type="match status" value="2"/>
</dbReference>
<evidence type="ECO:0000313" key="7">
    <source>
        <dbReference type="EMBL" id="KAJ2860438.1"/>
    </source>
</evidence>
<dbReference type="CDD" id="cd00200">
    <property type="entry name" value="WD40"/>
    <property type="match status" value="1"/>
</dbReference>
<dbReference type="Proteomes" id="UP001140074">
    <property type="component" value="Unassembled WGS sequence"/>
</dbReference>
<dbReference type="InterPro" id="IPR020472">
    <property type="entry name" value="WD40_PAC1"/>
</dbReference>
<feature type="repeat" description="WD" evidence="4">
    <location>
        <begin position="886"/>
        <end position="924"/>
    </location>
</feature>
<keyword evidence="7" id="KW-0436">Ligase</keyword>